<dbReference type="PROSITE" id="PS50097">
    <property type="entry name" value="BTB"/>
    <property type="match status" value="1"/>
</dbReference>
<dbReference type="OrthoDB" id="3357985at2759"/>
<comment type="caution">
    <text evidence="2">The sequence shown here is derived from an EMBL/GenBank/DDBJ whole genome shotgun (WGS) entry which is preliminary data.</text>
</comment>
<dbReference type="Gene3D" id="3.30.710.10">
    <property type="entry name" value="Potassium Channel Kv1.1, Chain A"/>
    <property type="match status" value="1"/>
</dbReference>
<dbReference type="EMBL" id="LNZH02000189">
    <property type="protein sequence ID" value="OCB87650.1"/>
    <property type="molecule type" value="Genomic_DNA"/>
</dbReference>
<evidence type="ECO:0000313" key="2">
    <source>
        <dbReference type="EMBL" id="OCB87650.1"/>
    </source>
</evidence>
<sequence>MSKLLTYPLDEFHLPSGGIILKSSDGVEFKVYKNILTLGSTFFETMFSLPQPPDSYSGDSSKPIAEDHTTETQVIDVTESSATVDQLLRCIYPTPSPSFRGISDDGEITKEEEFIKGIEPILGAALKYDVQTVVNKLCALMLDAAERIRPNGHLRHDTLAVRVYALACQFGLKEVARRAAHIALKGRVAGIFIEDFRKISAAQYFALVTFQHKISKIMSKAVQDSCHSSHVKCNTCGGSEGSATSVARWWTSWIDHARSTIVESPASEEIYSASLLRHVYSRPYDCSVCKDVWRRFPLVSQPLKDKLKEAIAENDIDLSEI</sequence>
<dbReference type="InterPro" id="IPR000210">
    <property type="entry name" value="BTB/POZ_dom"/>
</dbReference>
<name>A0A9Q5HXG0_SANBA</name>
<evidence type="ECO:0000259" key="1">
    <source>
        <dbReference type="PROSITE" id="PS50097"/>
    </source>
</evidence>
<dbReference type="InterPro" id="IPR011333">
    <property type="entry name" value="SKP1/BTB/POZ_sf"/>
</dbReference>
<feature type="domain" description="BTB" evidence="1">
    <location>
        <begin position="17"/>
        <end position="92"/>
    </location>
</feature>
<gene>
    <name evidence="2" type="ORF">A7U60_g5176</name>
</gene>
<accession>A0A9Q5HXG0</accession>
<dbReference type="Proteomes" id="UP000757232">
    <property type="component" value="Unassembled WGS sequence"/>
</dbReference>
<dbReference type="AlphaFoldDB" id="A0A9Q5HXG0"/>
<keyword evidence="3" id="KW-1185">Reference proteome</keyword>
<evidence type="ECO:0000313" key="3">
    <source>
        <dbReference type="Proteomes" id="UP000757232"/>
    </source>
</evidence>
<proteinExistence type="predicted"/>
<organism evidence="2 3">
    <name type="scientific">Sanghuangporus baumii</name>
    <name type="common">Phellinus baumii</name>
    <dbReference type="NCBI Taxonomy" id="108892"/>
    <lineage>
        <taxon>Eukaryota</taxon>
        <taxon>Fungi</taxon>
        <taxon>Dikarya</taxon>
        <taxon>Basidiomycota</taxon>
        <taxon>Agaricomycotina</taxon>
        <taxon>Agaricomycetes</taxon>
        <taxon>Hymenochaetales</taxon>
        <taxon>Hymenochaetaceae</taxon>
        <taxon>Sanghuangporus</taxon>
    </lineage>
</organism>
<reference evidence="2" key="1">
    <citation type="submission" date="2016-06" db="EMBL/GenBank/DDBJ databases">
        <title>Draft Genome sequence of the fungus Inonotus baumii.</title>
        <authorList>
            <person name="Zhu H."/>
            <person name="Lin W."/>
        </authorList>
    </citation>
    <scope>NUCLEOTIDE SEQUENCE</scope>
    <source>
        <strain evidence="2">821</strain>
    </source>
</reference>
<protein>
    <recommendedName>
        <fullName evidence="1">BTB domain-containing protein</fullName>
    </recommendedName>
</protein>